<dbReference type="PROSITE" id="PS51257">
    <property type="entry name" value="PROKAR_LIPOPROTEIN"/>
    <property type="match status" value="1"/>
</dbReference>
<dbReference type="EMBL" id="WPIP01000048">
    <property type="protein sequence ID" value="MVM91573.1"/>
    <property type="molecule type" value="Genomic_DNA"/>
</dbReference>
<evidence type="ECO:0008006" key="4">
    <source>
        <dbReference type="Google" id="ProtNLM"/>
    </source>
</evidence>
<dbReference type="Proteomes" id="UP000439424">
    <property type="component" value="Unassembled WGS sequence"/>
</dbReference>
<accession>A0A219CH49</accession>
<name>A0A219CH49_ACIBA</name>
<organism evidence="2 3">
    <name type="scientific">Acinetobacter baumannii</name>
    <dbReference type="NCBI Taxonomy" id="470"/>
    <lineage>
        <taxon>Bacteria</taxon>
        <taxon>Pseudomonadati</taxon>
        <taxon>Pseudomonadota</taxon>
        <taxon>Gammaproteobacteria</taxon>
        <taxon>Moraxellales</taxon>
        <taxon>Moraxellaceae</taxon>
        <taxon>Acinetobacter</taxon>
        <taxon>Acinetobacter calcoaceticus/baumannii complex</taxon>
    </lineage>
</organism>
<comment type="caution">
    <text evidence="2">The sequence shown here is derived from an EMBL/GenBank/DDBJ whole genome shotgun (WGS) entry which is preliminary data.</text>
</comment>
<gene>
    <name evidence="1" type="ORF">FPK87_19045</name>
    <name evidence="2" type="ORF">GNY86_08585</name>
</gene>
<evidence type="ECO:0000313" key="3">
    <source>
        <dbReference type="Proteomes" id="UP000439424"/>
    </source>
</evidence>
<sequence>MNKFLIIAILSCLMLGCGKTEKEKLDEERKNLDLQVQKLVKDKLKDGETAKFRNQWELCGEVNAKNSFGAYTGFQRYIVTKEKIYFENEYNSDPTSIAAFNQVWSVDCKQ</sequence>
<reference evidence="1" key="1">
    <citation type="submission" date="2019-07" db="EMBL/GenBank/DDBJ databases">
        <title>Biological characteristics of mucoid Acinetobacter baumannii from a general hospital in China.</title>
        <authorList>
            <person name="Hua X."/>
            <person name="Yu Y."/>
        </authorList>
    </citation>
    <scope>NUCLEOTIDE SEQUENCE [LARGE SCALE GENOMIC DNA]</scope>
    <source>
        <strain evidence="1">N41</strain>
    </source>
</reference>
<protein>
    <recommendedName>
        <fullName evidence="4">Lipoprotein</fullName>
    </recommendedName>
</protein>
<dbReference type="RefSeq" id="WP_001031955.1">
    <property type="nucleotide sequence ID" value="NZ_AP024415.1"/>
</dbReference>
<dbReference type="STRING" id="1096995.BJAB07104_01250"/>
<dbReference type="AlphaFoldDB" id="A0A219CH49"/>
<reference evidence="2 3" key="2">
    <citation type="submission" date="2019-11" db="EMBL/GenBank/DDBJ databases">
        <title>Multidrug-resistant Acinetobacter baumannii moving toward extensively drug-resistant over fifteen years in South of Brazil.</title>
        <authorList>
            <person name="Fedrigo N.H."/>
            <person name="Cerdeira L."/>
            <person name="Fuga B."/>
            <person name="Marini P.V.B."/>
            <person name="Shinohara D.R."/>
            <person name="Carrara-Marroni F.E."/>
            <person name="Lincopan N."/>
            <person name="Tognim M.C.B."/>
        </authorList>
    </citation>
    <scope>NUCLEOTIDE SEQUENCE [LARGE SCALE GENOMIC DNA]</scope>
    <source>
        <strain evidence="2 3">Ac576</strain>
    </source>
</reference>
<dbReference type="EMBL" id="VMBB01000042">
    <property type="protein sequence ID" value="MDR8262543.1"/>
    <property type="molecule type" value="Genomic_DNA"/>
</dbReference>
<evidence type="ECO:0000313" key="2">
    <source>
        <dbReference type="EMBL" id="MVM91573.1"/>
    </source>
</evidence>
<proteinExistence type="predicted"/>
<evidence type="ECO:0000313" key="1">
    <source>
        <dbReference type="EMBL" id="MDR8262543.1"/>
    </source>
</evidence>